<accession>A0ABQ8FI16</accession>
<keyword evidence="6 10" id="KW-0648">Protein biosynthesis</keyword>
<comment type="catalytic activity">
    <reaction evidence="9 10">
        <text>tRNA(Tyr) + L-tyrosine + ATP = L-tyrosyl-tRNA(Tyr) + AMP + diphosphate + H(+)</text>
        <dbReference type="Rhea" id="RHEA:10220"/>
        <dbReference type="Rhea" id="RHEA-COMP:9706"/>
        <dbReference type="Rhea" id="RHEA-COMP:9707"/>
        <dbReference type="ChEBI" id="CHEBI:15378"/>
        <dbReference type="ChEBI" id="CHEBI:30616"/>
        <dbReference type="ChEBI" id="CHEBI:33019"/>
        <dbReference type="ChEBI" id="CHEBI:58315"/>
        <dbReference type="ChEBI" id="CHEBI:78442"/>
        <dbReference type="ChEBI" id="CHEBI:78536"/>
        <dbReference type="ChEBI" id="CHEBI:456215"/>
        <dbReference type="EC" id="6.1.1.1"/>
    </reaction>
</comment>
<dbReference type="InterPro" id="IPR014729">
    <property type="entry name" value="Rossmann-like_a/b/a_fold"/>
</dbReference>
<evidence type="ECO:0000256" key="8">
    <source>
        <dbReference type="ARBA" id="ARBA00033323"/>
    </source>
</evidence>
<evidence type="ECO:0000256" key="7">
    <source>
        <dbReference type="ARBA" id="ARBA00023146"/>
    </source>
</evidence>
<dbReference type="InterPro" id="IPR002305">
    <property type="entry name" value="aa-tRNA-synth_Ic"/>
</dbReference>
<organism evidence="12 13">
    <name type="scientific">Batrachochytrium salamandrivorans</name>
    <dbReference type="NCBI Taxonomy" id="1357716"/>
    <lineage>
        <taxon>Eukaryota</taxon>
        <taxon>Fungi</taxon>
        <taxon>Fungi incertae sedis</taxon>
        <taxon>Chytridiomycota</taxon>
        <taxon>Chytridiomycota incertae sedis</taxon>
        <taxon>Chytridiomycetes</taxon>
        <taxon>Rhizophydiales</taxon>
        <taxon>Rhizophydiales incertae sedis</taxon>
        <taxon>Batrachochytrium</taxon>
    </lineage>
</organism>
<feature type="domain" description="Tyrosine--tRNA ligase SYY-like C-terminal" evidence="11">
    <location>
        <begin position="456"/>
        <end position="520"/>
    </location>
</feature>
<keyword evidence="4 10" id="KW-0067">ATP-binding</keyword>
<dbReference type="CDD" id="cd00805">
    <property type="entry name" value="TyrRS_core"/>
    <property type="match status" value="1"/>
</dbReference>
<keyword evidence="5" id="KW-0694">RNA-binding</keyword>
<keyword evidence="13" id="KW-1185">Reference proteome</keyword>
<dbReference type="InterPro" id="IPR002307">
    <property type="entry name" value="Tyr-tRNA-ligase"/>
</dbReference>
<gene>
    <name evidence="12" type="ORF">BASA50_003647</name>
</gene>
<keyword evidence="2 10" id="KW-0436">Ligase</keyword>
<keyword evidence="3 10" id="KW-0547">Nucleotide-binding</keyword>
<dbReference type="Gene3D" id="1.10.240.10">
    <property type="entry name" value="Tyrosyl-Transfer RNA Synthetase"/>
    <property type="match status" value="1"/>
</dbReference>
<dbReference type="PROSITE" id="PS00178">
    <property type="entry name" value="AA_TRNA_LIGASE_I"/>
    <property type="match status" value="1"/>
</dbReference>
<dbReference type="Gene3D" id="3.40.50.620">
    <property type="entry name" value="HUPs"/>
    <property type="match status" value="1"/>
</dbReference>
<dbReference type="SUPFAM" id="SSF55174">
    <property type="entry name" value="Alpha-L RNA-binding motif"/>
    <property type="match status" value="1"/>
</dbReference>
<comment type="caution">
    <text evidence="12">The sequence shown here is derived from an EMBL/GenBank/DDBJ whole genome shotgun (WGS) entry which is preliminary data.</text>
</comment>
<proteinExistence type="inferred from homology"/>
<dbReference type="Pfam" id="PF00579">
    <property type="entry name" value="tRNA-synt_1b"/>
    <property type="match status" value="1"/>
</dbReference>
<dbReference type="InterPro" id="IPR036986">
    <property type="entry name" value="S4_RNA-bd_sf"/>
</dbReference>
<evidence type="ECO:0000256" key="3">
    <source>
        <dbReference type="ARBA" id="ARBA00022741"/>
    </source>
</evidence>
<evidence type="ECO:0000256" key="6">
    <source>
        <dbReference type="ARBA" id="ARBA00022917"/>
    </source>
</evidence>
<dbReference type="InterPro" id="IPR024088">
    <property type="entry name" value="Tyr-tRNA-ligase_bac-type"/>
</dbReference>
<reference evidence="12 13" key="1">
    <citation type="submission" date="2021-02" db="EMBL/GenBank/DDBJ databases">
        <title>Variation within the Batrachochytrium salamandrivorans European outbreak.</title>
        <authorList>
            <person name="Kelly M."/>
            <person name="Pasmans F."/>
            <person name="Shea T.P."/>
            <person name="Munoz J.F."/>
            <person name="Carranza S."/>
            <person name="Cuomo C.A."/>
            <person name="Martel A."/>
        </authorList>
    </citation>
    <scope>NUCLEOTIDE SEQUENCE [LARGE SCALE GENOMIC DNA]</scope>
    <source>
        <strain evidence="12 13">AMFP18/2</strain>
    </source>
</reference>
<evidence type="ECO:0000256" key="4">
    <source>
        <dbReference type="ARBA" id="ARBA00022840"/>
    </source>
</evidence>
<protein>
    <recommendedName>
        <fullName evidence="1 10">Tyrosine--tRNA ligase</fullName>
        <ecNumber evidence="1 10">6.1.1.1</ecNumber>
    </recommendedName>
    <alternativeName>
        <fullName evidence="8 10">Tyrosyl-tRNA synthetase</fullName>
    </alternativeName>
</protein>
<evidence type="ECO:0000256" key="9">
    <source>
        <dbReference type="ARBA" id="ARBA00048248"/>
    </source>
</evidence>
<evidence type="ECO:0000313" key="12">
    <source>
        <dbReference type="EMBL" id="KAH6598609.1"/>
    </source>
</evidence>
<dbReference type="EMBL" id="JAFCIX010000102">
    <property type="protein sequence ID" value="KAH6598609.1"/>
    <property type="molecule type" value="Genomic_DNA"/>
</dbReference>
<dbReference type="Gene3D" id="3.10.290.10">
    <property type="entry name" value="RNA-binding S4 domain"/>
    <property type="match status" value="1"/>
</dbReference>
<evidence type="ECO:0000256" key="5">
    <source>
        <dbReference type="ARBA" id="ARBA00022884"/>
    </source>
</evidence>
<dbReference type="InterPro" id="IPR024107">
    <property type="entry name" value="Tyr-tRNA-ligase_bac_1"/>
</dbReference>
<dbReference type="EC" id="6.1.1.1" evidence="1 10"/>
<evidence type="ECO:0000256" key="1">
    <source>
        <dbReference type="ARBA" id="ARBA00013160"/>
    </source>
</evidence>
<sequence length="523" mass="58242">MCTQPQRLRRMLLMEKGRWFSRPASSTLHATSWQRSVSLTTASKTMDTVHTLSTRHLLQDTTNSSALSRLLESQPVTVYAGFDPTAPSLHVGNLISIIALFHFQRDGHKAIALIGGATGSIGDPSGKSSERIALDGSAILLNTDSIKAQLQSLFANAAMYSKKHPPVPPSSETVASSLLESTDLNRIQILNNAEWLQPMNLLEFITNIGRRVRISSMLARDSVRTRLNSATGISFMEFVYQLFQAYDFWYLFSRYGCQVQVGGSDQWGNITAGTDLIRRFLIDPGNEHVKHHIAQRAIRQQGEKPGIDTVDSEVAFGVTLPLITTSSGEKFGKSAGNAVWLNDSFTSVFDFYQFFRRTPDSEVEKYLSYFTFLSDNAIQDILARHHTMPENQYPQRKLAFHATELVHGENKASKACTMSEVLYDESLSKIPASQIIDAFKDDTRLKHLARSDIVGKTICDIAAISQATRSKSSARKLVSSGGLYLNKRRIESDTYLICEEDLLDSKLLLLRIGKSSYTIISLI</sequence>
<dbReference type="InterPro" id="IPR001412">
    <property type="entry name" value="aa-tRNA-synth_I_CS"/>
</dbReference>
<keyword evidence="7 10" id="KW-0030">Aminoacyl-tRNA synthetase</keyword>
<dbReference type="PANTHER" id="PTHR11766:SF0">
    <property type="entry name" value="TYROSINE--TRNA LIGASE, MITOCHONDRIAL"/>
    <property type="match status" value="1"/>
</dbReference>
<comment type="similarity">
    <text evidence="10">Belongs to the class-I aminoacyl-tRNA synthetase family.</text>
</comment>
<dbReference type="HAMAP" id="MF_02006">
    <property type="entry name" value="Tyr_tRNA_synth_type1"/>
    <property type="match status" value="1"/>
</dbReference>
<dbReference type="NCBIfam" id="TIGR00234">
    <property type="entry name" value="tyrS"/>
    <property type="match status" value="2"/>
</dbReference>
<dbReference type="SUPFAM" id="SSF52374">
    <property type="entry name" value="Nucleotidylyl transferase"/>
    <property type="match status" value="1"/>
</dbReference>
<evidence type="ECO:0000256" key="10">
    <source>
        <dbReference type="RuleBase" id="RU361234"/>
    </source>
</evidence>
<dbReference type="PANTHER" id="PTHR11766">
    <property type="entry name" value="TYROSYL-TRNA SYNTHETASE"/>
    <property type="match status" value="1"/>
</dbReference>
<dbReference type="Pfam" id="PF22421">
    <property type="entry name" value="SYY_C-terminal"/>
    <property type="match status" value="1"/>
</dbReference>
<evidence type="ECO:0000259" key="11">
    <source>
        <dbReference type="Pfam" id="PF22421"/>
    </source>
</evidence>
<name>A0ABQ8FI16_9FUNG</name>
<dbReference type="PRINTS" id="PR01040">
    <property type="entry name" value="TRNASYNTHTYR"/>
</dbReference>
<evidence type="ECO:0000256" key="2">
    <source>
        <dbReference type="ARBA" id="ARBA00022598"/>
    </source>
</evidence>
<dbReference type="Proteomes" id="UP001648503">
    <property type="component" value="Unassembled WGS sequence"/>
</dbReference>
<evidence type="ECO:0000313" key="13">
    <source>
        <dbReference type="Proteomes" id="UP001648503"/>
    </source>
</evidence>
<dbReference type="InterPro" id="IPR054608">
    <property type="entry name" value="SYY-like_C"/>
</dbReference>